<organism evidence="2 3">
    <name type="scientific">Helobdella robusta</name>
    <name type="common">Californian leech</name>
    <dbReference type="NCBI Taxonomy" id="6412"/>
    <lineage>
        <taxon>Eukaryota</taxon>
        <taxon>Metazoa</taxon>
        <taxon>Spiralia</taxon>
        <taxon>Lophotrochozoa</taxon>
        <taxon>Annelida</taxon>
        <taxon>Clitellata</taxon>
        <taxon>Hirudinea</taxon>
        <taxon>Rhynchobdellida</taxon>
        <taxon>Glossiphoniidae</taxon>
        <taxon>Helobdella</taxon>
    </lineage>
</organism>
<accession>T1FJH2</accession>
<protein>
    <submittedName>
        <fullName evidence="1 2">Uncharacterized protein</fullName>
    </submittedName>
</protein>
<dbReference type="OrthoDB" id="16535at2759"/>
<evidence type="ECO:0000313" key="3">
    <source>
        <dbReference type="Proteomes" id="UP000015101"/>
    </source>
</evidence>
<dbReference type="STRING" id="6412.T1FJH2"/>
<dbReference type="FunCoup" id="T1FJH2">
    <property type="interactions" value="987"/>
</dbReference>
<reference evidence="1 3" key="2">
    <citation type="journal article" date="2013" name="Nature">
        <title>Insights into bilaterian evolution from three spiralian genomes.</title>
        <authorList>
            <person name="Simakov O."/>
            <person name="Marletaz F."/>
            <person name="Cho S.J."/>
            <person name="Edsinger-Gonzales E."/>
            <person name="Havlak P."/>
            <person name="Hellsten U."/>
            <person name="Kuo D.H."/>
            <person name="Larsson T."/>
            <person name="Lv J."/>
            <person name="Arendt D."/>
            <person name="Savage R."/>
            <person name="Osoegawa K."/>
            <person name="de Jong P."/>
            <person name="Grimwood J."/>
            <person name="Chapman J.A."/>
            <person name="Shapiro H."/>
            <person name="Aerts A."/>
            <person name="Otillar R.P."/>
            <person name="Terry A.Y."/>
            <person name="Boore J.L."/>
            <person name="Grigoriev I.V."/>
            <person name="Lindberg D.R."/>
            <person name="Seaver E.C."/>
            <person name="Weisblat D.A."/>
            <person name="Putnam N.H."/>
            <person name="Rokhsar D.S."/>
        </authorList>
    </citation>
    <scope>NUCLEOTIDE SEQUENCE</scope>
</reference>
<evidence type="ECO:0000313" key="2">
    <source>
        <dbReference type="EnsemblMetazoa" id="HelroP183341"/>
    </source>
</evidence>
<evidence type="ECO:0000313" key="1">
    <source>
        <dbReference type="EMBL" id="ESO11326.1"/>
    </source>
</evidence>
<dbReference type="HOGENOM" id="CLU_1512232_0_0_1"/>
<dbReference type="Proteomes" id="UP000015101">
    <property type="component" value="Unassembled WGS sequence"/>
</dbReference>
<keyword evidence="3" id="KW-1185">Reference proteome</keyword>
<dbReference type="EMBL" id="KB095830">
    <property type="protein sequence ID" value="ESO11326.1"/>
    <property type="molecule type" value="Genomic_DNA"/>
</dbReference>
<dbReference type="CTD" id="20208971"/>
<dbReference type="InParanoid" id="T1FJH2"/>
<dbReference type="KEGG" id="hro:HELRODRAFT_183341"/>
<reference evidence="3" key="1">
    <citation type="submission" date="2012-12" db="EMBL/GenBank/DDBJ databases">
        <authorList>
            <person name="Hellsten U."/>
            <person name="Grimwood J."/>
            <person name="Chapman J.A."/>
            <person name="Shapiro H."/>
            <person name="Aerts A."/>
            <person name="Otillar R.P."/>
            <person name="Terry A.Y."/>
            <person name="Boore J.L."/>
            <person name="Simakov O."/>
            <person name="Marletaz F."/>
            <person name="Cho S.-J."/>
            <person name="Edsinger-Gonzales E."/>
            <person name="Havlak P."/>
            <person name="Kuo D.-H."/>
            <person name="Larsson T."/>
            <person name="Lv J."/>
            <person name="Arendt D."/>
            <person name="Savage R."/>
            <person name="Osoegawa K."/>
            <person name="de Jong P."/>
            <person name="Lindberg D.R."/>
            <person name="Seaver E.C."/>
            <person name="Weisblat D.A."/>
            <person name="Putnam N.H."/>
            <person name="Grigoriev I.V."/>
            <person name="Rokhsar D.S."/>
        </authorList>
    </citation>
    <scope>NUCLEOTIDE SEQUENCE</scope>
</reference>
<sequence>MTGLAALLRPNRIKSFFRPSSVCSFKKFFRPSSGQMDELKSNPFYSKYAAKLDEIKRTRPKEFQQKVEELIKQKNLSSCKDCAGPNTNSEENVSSDIQKLKLESVMNMSLIENKTTDEIIETAEPITEKFLRLKAKFVSSANSKPKLSEHNQLKENAQTCLSVHHFTELAQSKGRLSA</sequence>
<dbReference type="GeneID" id="20208971"/>
<dbReference type="RefSeq" id="XP_009010616.1">
    <property type="nucleotide sequence ID" value="XM_009012368.1"/>
</dbReference>
<name>T1FJH2_HELRO</name>
<dbReference type="AlphaFoldDB" id="T1FJH2"/>
<dbReference type="EMBL" id="AMQM01008716">
    <property type="status" value="NOT_ANNOTATED_CDS"/>
    <property type="molecule type" value="Genomic_DNA"/>
</dbReference>
<dbReference type="EnsemblMetazoa" id="HelroT183341">
    <property type="protein sequence ID" value="HelroP183341"/>
    <property type="gene ID" value="HelroG183341"/>
</dbReference>
<proteinExistence type="predicted"/>
<gene>
    <name evidence="2" type="primary">20208971</name>
    <name evidence="1" type="ORF">HELRODRAFT_183341</name>
</gene>
<reference evidence="2" key="3">
    <citation type="submission" date="2015-06" db="UniProtKB">
        <authorList>
            <consortium name="EnsemblMetazoa"/>
        </authorList>
    </citation>
    <scope>IDENTIFICATION</scope>
</reference>